<keyword evidence="6" id="KW-0813">Transport</keyword>
<name>A0A9Y2I9Z7_9PSEU</name>
<dbReference type="InterPro" id="IPR012257">
    <property type="entry name" value="Glc_ox_4Fe-4S"/>
</dbReference>
<gene>
    <name evidence="8" type="ORF">QRX50_26635</name>
</gene>
<sequence length="438" mass="47025">MSGPAFDDHHPPSAALVGDCVHCGFCLPTCPTYTLWGEEMDSPRGRIYLMEMGLGGEPMTPEMVQHFDACLGCMACVTACPSGVQYDKLIEATRAQVERRHHRPARDRLMRRAIFSVFPYAKRLHALRGPLRAYQATGLSRRLRRGGLLRRAFPALAALESLAPELEPFEQVPERSSAQGEKRGTVGMLLGCVQREFFPGVNAATARVLSAEGFDVIAPAGQGCCGALSVHNGREQEAQSFARKLIDTFEAAGVERVVVNAAGCGSAMKEYADLLADDPAYAERARSFADGVRDITEFLVERGTVATRHPLAVTIAYHDACHLGHAQAIRTQPRALLREISELQLREIAEADLCCGSAGIYNILQPEAAGELGDRKARNVLATGAPLLVTANPGCLMQLAASAERLGGQLKVAHTVEVLDASIRGLAADAVGRSRSGA</sequence>
<feature type="domain" description="4Fe-4S ferredoxin-type" evidence="7">
    <location>
        <begin position="10"/>
        <end position="40"/>
    </location>
</feature>
<keyword evidence="3" id="KW-0677">Repeat</keyword>
<dbReference type="Gene3D" id="1.10.1060.10">
    <property type="entry name" value="Alpha-helical ferredoxin"/>
    <property type="match status" value="1"/>
</dbReference>
<keyword evidence="5 6" id="KW-0411">Iron-sulfur</keyword>
<comment type="catalytic activity">
    <reaction evidence="6">
        <text>(R)-lactate + A = pyruvate + AH2</text>
        <dbReference type="Rhea" id="RHEA:15089"/>
        <dbReference type="ChEBI" id="CHEBI:13193"/>
        <dbReference type="ChEBI" id="CHEBI:15361"/>
        <dbReference type="ChEBI" id="CHEBI:16004"/>
        <dbReference type="ChEBI" id="CHEBI:17499"/>
    </reaction>
</comment>
<reference evidence="8 9" key="1">
    <citation type="submission" date="2023-06" db="EMBL/GenBank/DDBJ databases">
        <authorList>
            <person name="Oyuntsetseg B."/>
            <person name="Kim S.B."/>
        </authorList>
    </citation>
    <scope>NUCLEOTIDE SEQUENCE [LARGE SCALE GENOMIC DNA]</scope>
    <source>
        <strain evidence="8 9">2-15</strain>
    </source>
</reference>
<comment type="cofactor">
    <cofactor evidence="6">
        <name>[4Fe-4S] cluster</name>
        <dbReference type="ChEBI" id="CHEBI:49883"/>
    </cofactor>
    <text evidence="6">Binds 2 [4Fe-4S] clusters.</text>
</comment>
<evidence type="ECO:0000259" key="7">
    <source>
        <dbReference type="PROSITE" id="PS51379"/>
    </source>
</evidence>
<keyword evidence="1 6" id="KW-0004">4Fe-4S</keyword>
<evidence type="ECO:0000256" key="2">
    <source>
        <dbReference type="ARBA" id="ARBA00022723"/>
    </source>
</evidence>
<dbReference type="InterPro" id="IPR017900">
    <property type="entry name" value="4Fe4S_Fe_S_CS"/>
</dbReference>
<protein>
    <recommendedName>
        <fullName evidence="6">Glycolate oxidase iron-sulfur subunit</fullName>
        <ecNumber evidence="6">1.1.99.14</ecNumber>
    </recommendedName>
</protein>
<evidence type="ECO:0000313" key="8">
    <source>
        <dbReference type="EMBL" id="WIX75126.1"/>
    </source>
</evidence>
<keyword evidence="4 6" id="KW-0408">Iron</keyword>
<dbReference type="RefSeq" id="WP_285965903.1">
    <property type="nucleotide sequence ID" value="NZ_CP127294.1"/>
</dbReference>
<dbReference type="PIRSF" id="PIRSF000139">
    <property type="entry name" value="Glc_ox_4Fe-4S"/>
    <property type="match status" value="1"/>
</dbReference>
<dbReference type="GO" id="GO:0019154">
    <property type="term" value="F:glycolate dehydrogenase activity"/>
    <property type="evidence" value="ECO:0007669"/>
    <property type="project" value="UniProtKB-EC"/>
</dbReference>
<dbReference type="GO" id="GO:0051539">
    <property type="term" value="F:4 iron, 4 sulfur cluster binding"/>
    <property type="evidence" value="ECO:0007669"/>
    <property type="project" value="UniProtKB-UniRule"/>
</dbReference>
<evidence type="ECO:0000256" key="3">
    <source>
        <dbReference type="ARBA" id="ARBA00022737"/>
    </source>
</evidence>
<dbReference type="EC" id="1.1.99.14" evidence="6"/>
<organism evidence="8 9">
    <name type="scientific">Amycolatopsis carbonis</name>
    <dbReference type="NCBI Taxonomy" id="715471"/>
    <lineage>
        <taxon>Bacteria</taxon>
        <taxon>Bacillati</taxon>
        <taxon>Actinomycetota</taxon>
        <taxon>Actinomycetes</taxon>
        <taxon>Pseudonocardiales</taxon>
        <taxon>Pseudonocardiaceae</taxon>
        <taxon>Amycolatopsis</taxon>
    </lineage>
</organism>
<dbReference type="KEGG" id="acab:QRX50_26635"/>
<dbReference type="PANTHER" id="PTHR32479:SF17">
    <property type="entry name" value="GLYCOLATE OXIDASE IRON-SULFUR SUBUNIT"/>
    <property type="match status" value="1"/>
</dbReference>
<dbReference type="Pfam" id="PF02754">
    <property type="entry name" value="CCG"/>
    <property type="match status" value="2"/>
</dbReference>
<dbReference type="InterPro" id="IPR004017">
    <property type="entry name" value="Cys_rich_dom"/>
</dbReference>
<dbReference type="PROSITE" id="PS51379">
    <property type="entry name" value="4FE4S_FER_2"/>
    <property type="match status" value="2"/>
</dbReference>
<proteinExistence type="predicted"/>
<dbReference type="EMBL" id="CP127294">
    <property type="protein sequence ID" value="WIX75126.1"/>
    <property type="molecule type" value="Genomic_DNA"/>
</dbReference>
<dbReference type="AlphaFoldDB" id="A0A9Y2I9Z7"/>
<evidence type="ECO:0000256" key="5">
    <source>
        <dbReference type="ARBA" id="ARBA00023014"/>
    </source>
</evidence>
<feature type="domain" description="4Fe-4S ferredoxin-type" evidence="7">
    <location>
        <begin position="61"/>
        <end position="84"/>
    </location>
</feature>
<dbReference type="Gene3D" id="3.20.20.150">
    <property type="entry name" value="Divalent-metal-dependent TIM barrel enzymes"/>
    <property type="match status" value="1"/>
</dbReference>
<dbReference type="InterPro" id="IPR009051">
    <property type="entry name" value="Helical_ferredxn"/>
</dbReference>
<dbReference type="Proteomes" id="UP001236014">
    <property type="component" value="Chromosome"/>
</dbReference>
<keyword evidence="9" id="KW-1185">Reference proteome</keyword>
<dbReference type="GO" id="GO:0046872">
    <property type="term" value="F:metal ion binding"/>
    <property type="evidence" value="ECO:0007669"/>
    <property type="project" value="UniProtKB-UniRule"/>
</dbReference>
<evidence type="ECO:0000256" key="1">
    <source>
        <dbReference type="ARBA" id="ARBA00022485"/>
    </source>
</evidence>
<evidence type="ECO:0000256" key="6">
    <source>
        <dbReference type="PIRNR" id="PIRNR000139"/>
    </source>
</evidence>
<dbReference type="Pfam" id="PF13183">
    <property type="entry name" value="Fer4_8"/>
    <property type="match status" value="1"/>
</dbReference>
<comment type="catalytic activity">
    <reaction evidence="6">
        <text>glycolate + A = glyoxylate + AH2</text>
        <dbReference type="Rhea" id="RHEA:21264"/>
        <dbReference type="ChEBI" id="CHEBI:13193"/>
        <dbReference type="ChEBI" id="CHEBI:17499"/>
        <dbReference type="ChEBI" id="CHEBI:29805"/>
        <dbReference type="ChEBI" id="CHEBI:36655"/>
        <dbReference type="EC" id="1.1.99.14"/>
    </reaction>
</comment>
<dbReference type="SUPFAM" id="SSF54862">
    <property type="entry name" value="4Fe-4S ferredoxins"/>
    <property type="match status" value="1"/>
</dbReference>
<keyword evidence="6" id="KW-0249">Electron transport</keyword>
<dbReference type="PANTHER" id="PTHR32479">
    <property type="entry name" value="GLYCOLATE OXIDASE IRON-SULFUR SUBUNIT"/>
    <property type="match status" value="1"/>
</dbReference>
<evidence type="ECO:0000256" key="4">
    <source>
        <dbReference type="ARBA" id="ARBA00023004"/>
    </source>
</evidence>
<keyword evidence="2 6" id="KW-0479">Metal-binding</keyword>
<comment type="function">
    <text evidence="6">Component of a complex that catalyzes the oxidation of glycolate to glyoxylate.</text>
</comment>
<evidence type="ECO:0000313" key="9">
    <source>
        <dbReference type="Proteomes" id="UP001236014"/>
    </source>
</evidence>
<dbReference type="InterPro" id="IPR017896">
    <property type="entry name" value="4Fe4S_Fe-S-bd"/>
</dbReference>
<accession>A0A9Y2I9Z7</accession>
<dbReference type="PROSITE" id="PS00198">
    <property type="entry name" value="4FE4S_FER_1"/>
    <property type="match status" value="1"/>
</dbReference>